<dbReference type="RefSeq" id="WP_071388937.1">
    <property type="nucleotide sequence ID" value="NZ_MLQS01000001.1"/>
</dbReference>
<dbReference type="STRING" id="472963.BKP45_07030"/>
<dbReference type="OrthoDB" id="2353131at2"/>
<comment type="caution">
    <text evidence="8">The sequence shown here is derived from an EMBL/GenBank/DDBJ whole genome shotgun (WGS) entry which is preliminary data.</text>
</comment>
<gene>
    <name evidence="8" type="ORF">BKP45_07030</name>
</gene>
<accession>A0A1S2MC63</accession>
<evidence type="ECO:0000256" key="7">
    <source>
        <dbReference type="ARBA" id="ARBA00093797"/>
    </source>
</evidence>
<evidence type="ECO:0000256" key="6">
    <source>
        <dbReference type="ARBA" id="ARBA00093785"/>
    </source>
</evidence>
<reference evidence="8 9" key="1">
    <citation type="submission" date="2016-10" db="EMBL/GenBank/DDBJ databases">
        <title>Draft genome sequences of four alkaliphilic bacteria belonging to the Anaerobacillus genus.</title>
        <authorList>
            <person name="Bassil N.M."/>
            <person name="Lloyd J.R."/>
        </authorList>
    </citation>
    <scope>NUCLEOTIDE SEQUENCE [LARGE SCALE GENOMIC DNA]</scope>
    <source>
        <strain evidence="8 9">DSM 22531</strain>
    </source>
</reference>
<proteinExistence type="inferred from homology"/>
<evidence type="ECO:0000256" key="3">
    <source>
        <dbReference type="ARBA" id="ARBA00022795"/>
    </source>
</evidence>
<evidence type="ECO:0000256" key="1">
    <source>
        <dbReference type="ARBA" id="ARBA00004514"/>
    </source>
</evidence>
<organism evidence="8 9">
    <name type="scientific">Anaerobacillus alkalidiazotrophicus</name>
    <dbReference type="NCBI Taxonomy" id="472963"/>
    <lineage>
        <taxon>Bacteria</taxon>
        <taxon>Bacillati</taxon>
        <taxon>Bacillota</taxon>
        <taxon>Bacilli</taxon>
        <taxon>Bacillales</taxon>
        <taxon>Bacillaceae</taxon>
        <taxon>Anaerobacillus</taxon>
    </lineage>
</organism>
<comment type="similarity">
    <text evidence="6">Belongs to the bacillales FliT family.</text>
</comment>
<sequence length="117" mass="13775">MLDLLNKIDQVNMILLSHLNLALPKDETDYYIQQLENLLATREELIKGVKEAQTAEEKHLGDKIIKDNKKINQLLVQKTQQLKREINLFNTKKKHNQRYENPYQDTSVDGIFIDKKN</sequence>
<evidence type="ECO:0000256" key="5">
    <source>
        <dbReference type="ARBA" id="ARBA00093765"/>
    </source>
</evidence>
<name>A0A1S2MC63_9BACI</name>
<evidence type="ECO:0000313" key="9">
    <source>
        <dbReference type="Proteomes" id="UP000180057"/>
    </source>
</evidence>
<dbReference type="Pfam" id="PF05400">
    <property type="entry name" value="FliT"/>
    <property type="match status" value="1"/>
</dbReference>
<comment type="function">
    <text evidence="5">May act as an export chaperone for the filament capping protein FliD.</text>
</comment>
<evidence type="ECO:0000256" key="4">
    <source>
        <dbReference type="ARBA" id="ARBA00023186"/>
    </source>
</evidence>
<keyword evidence="2" id="KW-0963">Cytoplasm</keyword>
<dbReference type="AlphaFoldDB" id="A0A1S2MC63"/>
<keyword evidence="9" id="KW-1185">Reference proteome</keyword>
<dbReference type="Proteomes" id="UP000180057">
    <property type="component" value="Unassembled WGS sequence"/>
</dbReference>
<comment type="subcellular location">
    <subcellularLocation>
        <location evidence="1">Cytoplasm</location>
        <location evidence="1">Cytosol</location>
    </subcellularLocation>
</comment>
<evidence type="ECO:0000256" key="2">
    <source>
        <dbReference type="ARBA" id="ARBA00022490"/>
    </source>
</evidence>
<evidence type="ECO:0000313" key="8">
    <source>
        <dbReference type="EMBL" id="OIJ22382.1"/>
    </source>
</evidence>
<keyword evidence="3" id="KW-1005">Bacterial flagellum biogenesis</keyword>
<dbReference type="InterPro" id="IPR008622">
    <property type="entry name" value="FliT"/>
</dbReference>
<protein>
    <recommendedName>
        <fullName evidence="7">Flagellar protein FliT</fullName>
    </recommendedName>
</protein>
<dbReference type="EMBL" id="MLQS01000001">
    <property type="protein sequence ID" value="OIJ22382.1"/>
    <property type="molecule type" value="Genomic_DNA"/>
</dbReference>
<keyword evidence="4" id="KW-0143">Chaperone</keyword>